<keyword evidence="3" id="KW-1185">Reference proteome</keyword>
<evidence type="ECO:0000313" key="3">
    <source>
        <dbReference type="Proteomes" id="UP000646738"/>
    </source>
</evidence>
<accession>A0ABQ3RQT7</accession>
<sequence>MIPQRPSGSEAPTMDTAPTAPPALRVVRGDPTPDELAALTAVVLARGAAGPPPGDPVTAPVPAPGWLRPGRHHPAGAWRTFPR</sequence>
<dbReference type="Proteomes" id="UP000646738">
    <property type="component" value="Unassembled WGS sequence"/>
</dbReference>
<feature type="region of interest" description="Disordered" evidence="1">
    <location>
        <begin position="1"/>
        <end position="24"/>
    </location>
</feature>
<evidence type="ECO:0000256" key="1">
    <source>
        <dbReference type="SAM" id="MobiDB-lite"/>
    </source>
</evidence>
<feature type="region of interest" description="Disordered" evidence="1">
    <location>
        <begin position="49"/>
        <end position="83"/>
    </location>
</feature>
<name>A0ABQ3RQT7_STRRR</name>
<dbReference type="InterPro" id="IPR032716">
    <property type="entry name" value="ACC_epsilon"/>
</dbReference>
<organism evidence="2 3">
    <name type="scientific">Streptomyces rubradiris</name>
    <name type="common">Streptomyces achromogenes subsp. rubradiris</name>
    <dbReference type="NCBI Taxonomy" id="285531"/>
    <lineage>
        <taxon>Bacteria</taxon>
        <taxon>Bacillati</taxon>
        <taxon>Actinomycetota</taxon>
        <taxon>Actinomycetes</taxon>
        <taxon>Kitasatosporales</taxon>
        <taxon>Streptomycetaceae</taxon>
        <taxon>Streptomyces</taxon>
    </lineage>
</organism>
<gene>
    <name evidence="2" type="ORF">Srubr_80660</name>
</gene>
<protein>
    <recommendedName>
        <fullName evidence="4">Acyl-CoA carboxylase epsilon subunit</fullName>
    </recommendedName>
</protein>
<evidence type="ECO:0000313" key="2">
    <source>
        <dbReference type="EMBL" id="GHI58220.1"/>
    </source>
</evidence>
<comment type="caution">
    <text evidence="2">The sequence shown here is derived from an EMBL/GenBank/DDBJ whole genome shotgun (WGS) entry which is preliminary data.</text>
</comment>
<proteinExistence type="predicted"/>
<reference evidence="3" key="1">
    <citation type="submission" date="2023-07" db="EMBL/GenBank/DDBJ databases">
        <title>Whole genome shotgun sequence of Streptomyces achromogenes subsp. rubradiris NBRC 14000.</title>
        <authorList>
            <person name="Komaki H."/>
            <person name="Tamura T."/>
        </authorList>
    </citation>
    <scope>NUCLEOTIDE SEQUENCE [LARGE SCALE GENOMIC DNA]</scope>
    <source>
        <strain evidence="3">NBRC 14000</strain>
    </source>
</reference>
<feature type="compositionally biased region" description="Pro residues" evidence="1">
    <location>
        <begin position="50"/>
        <end position="63"/>
    </location>
</feature>
<evidence type="ECO:0008006" key="4">
    <source>
        <dbReference type="Google" id="ProtNLM"/>
    </source>
</evidence>
<dbReference type="Pfam" id="PF13822">
    <property type="entry name" value="ACC_epsilon"/>
    <property type="match status" value="1"/>
</dbReference>
<dbReference type="EMBL" id="BNEA01000018">
    <property type="protein sequence ID" value="GHI58220.1"/>
    <property type="molecule type" value="Genomic_DNA"/>
</dbReference>